<dbReference type="EMBL" id="BOMH01000043">
    <property type="protein sequence ID" value="GID68031.1"/>
    <property type="molecule type" value="Genomic_DNA"/>
</dbReference>
<gene>
    <name evidence="2" type="ORF">Acy02nite_59120</name>
</gene>
<reference evidence="2" key="1">
    <citation type="submission" date="2021-01" db="EMBL/GenBank/DDBJ databases">
        <title>Whole genome shotgun sequence of Actinoplanes cyaneus NBRC 14990.</title>
        <authorList>
            <person name="Komaki H."/>
            <person name="Tamura T."/>
        </authorList>
    </citation>
    <scope>NUCLEOTIDE SEQUENCE</scope>
    <source>
        <strain evidence="2">NBRC 14990</strain>
    </source>
</reference>
<accession>A0A919MEB5</accession>
<evidence type="ECO:0000313" key="2">
    <source>
        <dbReference type="EMBL" id="GID68031.1"/>
    </source>
</evidence>
<name>A0A919MEB5_9ACTN</name>
<keyword evidence="1" id="KW-0812">Transmembrane</keyword>
<keyword evidence="1" id="KW-1133">Transmembrane helix</keyword>
<dbReference type="RefSeq" id="WP_203746523.1">
    <property type="nucleotide sequence ID" value="NZ_BAAAUC010000084.1"/>
</dbReference>
<keyword evidence="1" id="KW-0472">Membrane</keyword>
<feature type="transmembrane region" description="Helical" evidence="1">
    <location>
        <begin position="25"/>
        <end position="44"/>
    </location>
</feature>
<dbReference type="Proteomes" id="UP000619479">
    <property type="component" value="Unassembled WGS sequence"/>
</dbReference>
<evidence type="ECO:0000256" key="1">
    <source>
        <dbReference type="SAM" id="Phobius"/>
    </source>
</evidence>
<proteinExistence type="predicted"/>
<evidence type="ECO:0000313" key="3">
    <source>
        <dbReference type="Proteomes" id="UP000619479"/>
    </source>
</evidence>
<keyword evidence="3" id="KW-1185">Reference proteome</keyword>
<protein>
    <submittedName>
        <fullName evidence="2">Uncharacterized protein</fullName>
    </submittedName>
</protein>
<dbReference type="AlphaFoldDB" id="A0A919MEB5"/>
<sequence length="52" mass="5108">MYGSRMALAGGGTIPIAGALVNLPAWIMAGVTLTFAVGALIGLVRPGGKAKP</sequence>
<comment type="caution">
    <text evidence="2">The sequence shown here is derived from an EMBL/GenBank/DDBJ whole genome shotgun (WGS) entry which is preliminary data.</text>
</comment>
<organism evidence="2 3">
    <name type="scientific">Actinoplanes cyaneus</name>
    <dbReference type="NCBI Taxonomy" id="52696"/>
    <lineage>
        <taxon>Bacteria</taxon>
        <taxon>Bacillati</taxon>
        <taxon>Actinomycetota</taxon>
        <taxon>Actinomycetes</taxon>
        <taxon>Micromonosporales</taxon>
        <taxon>Micromonosporaceae</taxon>
        <taxon>Actinoplanes</taxon>
    </lineage>
</organism>